<reference evidence="9 10" key="1">
    <citation type="submission" date="2023-03" db="EMBL/GenBank/DDBJ databases">
        <title>High recombination rates correlate with genetic variation in Cardiocondyla obscurior ants.</title>
        <authorList>
            <person name="Errbii M."/>
        </authorList>
    </citation>
    <scope>NUCLEOTIDE SEQUENCE [LARGE SCALE GENOMIC DNA]</scope>
    <source>
        <strain evidence="9">Alpha-2009</strain>
        <tissue evidence="9">Whole body</tissue>
    </source>
</reference>
<dbReference type="AlphaFoldDB" id="A0AAW2F894"/>
<dbReference type="Pfam" id="PF00005">
    <property type="entry name" value="ABC_tran"/>
    <property type="match status" value="1"/>
</dbReference>
<accession>A0AAW2F894</accession>
<evidence type="ECO:0000259" key="8">
    <source>
        <dbReference type="PROSITE" id="PS50893"/>
    </source>
</evidence>
<feature type="transmembrane region" description="Helical" evidence="7">
    <location>
        <begin position="506"/>
        <end position="525"/>
    </location>
</feature>
<dbReference type="GO" id="GO:0140359">
    <property type="term" value="F:ABC-type transporter activity"/>
    <property type="evidence" value="ECO:0007669"/>
    <property type="project" value="InterPro"/>
</dbReference>
<dbReference type="SUPFAM" id="SSF52540">
    <property type="entry name" value="P-loop containing nucleoside triphosphate hydrolases"/>
    <property type="match status" value="1"/>
</dbReference>
<dbReference type="GO" id="GO:0016887">
    <property type="term" value="F:ATP hydrolysis activity"/>
    <property type="evidence" value="ECO:0007669"/>
    <property type="project" value="InterPro"/>
</dbReference>
<dbReference type="GO" id="GO:0016020">
    <property type="term" value="C:membrane"/>
    <property type="evidence" value="ECO:0007669"/>
    <property type="project" value="UniProtKB-SubCell"/>
</dbReference>
<gene>
    <name evidence="9" type="ORF">PUN28_014028</name>
</gene>
<keyword evidence="4" id="KW-0067">ATP-binding</keyword>
<dbReference type="Proteomes" id="UP001430953">
    <property type="component" value="Unassembled WGS sequence"/>
</dbReference>
<keyword evidence="6 7" id="KW-0472">Membrane</keyword>
<dbReference type="GO" id="GO:0005524">
    <property type="term" value="F:ATP binding"/>
    <property type="evidence" value="ECO:0007669"/>
    <property type="project" value="UniProtKB-KW"/>
</dbReference>
<organism evidence="9 10">
    <name type="scientific">Cardiocondyla obscurior</name>
    <dbReference type="NCBI Taxonomy" id="286306"/>
    <lineage>
        <taxon>Eukaryota</taxon>
        <taxon>Metazoa</taxon>
        <taxon>Ecdysozoa</taxon>
        <taxon>Arthropoda</taxon>
        <taxon>Hexapoda</taxon>
        <taxon>Insecta</taxon>
        <taxon>Pterygota</taxon>
        <taxon>Neoptera</taxon>
        <taxon>Endopterygota</taxon>
        <taxon>Hymenoptera</taxon>
        <taxon>Apocrita</taxon>
        <taxon>Aculeata</taxon>
        <taxon>Formicoidea</taxon>
        <taxon>Formicidae</taxon>
        <taxon>Myrmicinae</taxon>
        <taxon>Cardiocondyla</taxon>
    </lineage>
</organism>
<dbReference type="Gene3D" id="3.40.50.300">
    <property type="entry name" value="P-loop containing nucleotide triphosphate hydrolases"/>
    <property type="match status" value="1"/>
</dbReference>
<feature type="transmembrane region" description="Helical" evidence="7">
    <location>
        <begin position="671"/>
        <end position="692"/>
    </location>
</feature>
<sequence length="697" mass="78580">MQQEAVVVKNAIKRYGQGEKVLNGLNMTVSKGCIYGLLGASGCGKTTLLSCVVGTRYLDSGEIWVLGGSPGSKGSGIPGPRVGFMPQSIALIGEFTVSNALYYFGRINGLNEKEIEARREFFSDLLQLPSENYLVKNTSGGQQRRVSFAAALIHRPELLILDEPTVGLDPILRENIWNYLIKITQEEAITVLITTHYIDETKDANKIGLMSKGKLLAESTPQKLLERCQCLSLEEAFLKLCKEESNEAISNEAAGSRTEDTIGNVLNQNQDAYRERKKTSENRVVSKYQVSRLKRFNALLTKNSIQFLRYYTGLTFAIALPIVQIFSFIMAVGNDPRDLAIGIVNDEIGRCDHGKNLTNIWSDEVTCHFANLSCKFLQSFEDFLPLQEYYDSVLDASYDVQNGKLRGIIHFNQNFSKALQKRLEKSKNTKDSDLLASQFNVFLDMSDRPIALYLQKRMFDHFINTYENIMRDCKYSPKLTDPPIRFEEPIYGTTDLNFKDYMMPTFILSLIFLLANAISTPLIITERLEGVWERSIVQGVKTEEILLSHVIIQTVVIVIHTAVTTITFFFIWNLECKGSIFEAIVLIFLNGFDGLMYGFVISIMVDNHSLANYCSLGGFLPLILLNGCIWPLEGMPKALRWLSYVLPTTYSSISLRAIIYQGLSISNSQVYNGYLISIGWILLYFIITILGIRYKSL</sequence>
<protein>
    <recommendedName>
        <fullName evidence="8">ABC transporter domain-containing protein</fullName>
    </recommendedName>
</protein>
<keyword evidence="5 7" id="KW-1133">Transmembrane helix</keyword>
<feature type="domain" description="ABC transporter" evidence="8">
    <location>
        <begin position="6"/>
        <end position="237"/>
    </location>
</feature>
<feature type="transmembrane region" description="Helical" evidence="7">
    <location>
        <begin position="310"/>
        <end position="332"/>
    </location>
</feature>
<dbReference type="EMBL" id="JADYXP020000014">
    <property type="protein sequence ID" value="KAL0110789.1"/>
    <property type="molecule type" value="Genomic_DNA"/>
</dbReference>
<name>A0AAW2F894_9HYME</name>
<evidence type="ECO:0000256" key="4">
    <source>
        <dbReference type="ARBA" id="ARBA00022840"/>
    </source>
</evidence>
<feature type="transmembrane region" description="Helical" evidence="7">
    <location>
        <begin position="641"/>
        <end position="659"/>
    </location>
</feature>
<evidence type="ECO:0000313" key="9">
    <source>
        <dbReference type="EMBL" id="KAL0110789.1"/>
    </source>
</evidence>
<keyword evidence="3" id="KW-0547">Nucleotide-binding</keyword>
<evidence type="ECO:0000256" key="1">
    <source>
        <dbReference type="ARBA" id="ARBA00004141"/>
    </source>
</evidence>
<keyword evidence="2 7" id="KW-0812">Transmembrane</keyword>
<dbReference type="SMART" id="SM00382">
    <property type="entry name" value="AAA"/>
    <property type="match status" value="1"/>
</dbReference>
<feature type="transmembrane region" description="Helical" evidence="7">
    <location>
        <begin position="583"/>
        <end position="604"/>
    </location>
</feature>
<dbReference type="PANTHER" id="PTHR43038">
    <property type="entry name" value="ATP-BINDING CASSETTE, SUB-FAMILY H, MEMBER 1"/>
    <property type="match status" value="1"/>
</dbReference>
<feature type="transmembrane region" description="Helical" evidence="7">
    <location>
        <begin position="610"/>
        <end position="629"/>
    </location>
</feature>
<evidence type="ECO:0000256" key="5">
    <source>
        <dbReference type="ARBA" id="ARBA00022989"/>
    </source>
</evidence>
<dbReference type="InterPro" id="IPR027417">
    <property type="entry name" value="P-loop_NTPase"/>
</dbReference>
<dbReference type="InterPro" id="IPR003439">
    <property type="entry name" value="ABC_transporter-like_ATP-bd"/>
</dbReference>
<evidence type="ECO:0000256" key="3">
    <source>
        <dbReference type="ARBA" id="ARBA00022741"/>
    </source>
</evidence>
<evidence type="ECO:0000256" key="2">
    <source>
        <dbReference type="ARBA" id="ARBA00022692"/>
    </source>
</evidence>
<dbReference type="InterPro" id="IPR003593">
    <property type="entry name" value="AAA+_ATPase"/>
</dbReference>
<keyword evidence="10" id="KW-1185">Reference proteome</keyword>
<evidence type="ECO:0000313" key="10">
    <source>
        <dbReference type="Proteomes" id="UP001430953"/>
    </source>
</evidence>
<dbReference type="PANTHER" id="PTHR43038:SF2">
    <property type="entry name" value="RH61964P"/>
    <property type="match status" value="1"/>
</dbReference>
<feature type="transmembrane region" description="Helical" evidence="7">
    <location>
        <begin position="545"/>
        <end position="571"/>
    </location>
</feature>
<evidence type="ECO:0000256" key="7">
    <source>
        <dbReference type="SAM" id="Phobius"/>
    </source>
</evidence>
<comment type="caution">
    <text evidence="9">The sequence shown here is derived from an EMBL/GenBank/DDBJ whole genome shotgun (WGS) entry which is preliminary data.</text>
</comment>
<dbReference type="InterPro" id="IPR013525">
    <property type="entry name" value="ABC2_TM"/>
</dbReference>
<proteinExistence type="predicted"/>
<comment type="subcellular location">
    <subcellularLocation>
        <location evidence="1">Membrane</location>
        <topology evidence="1">Multi-pass membrane protein</topology>
    </subcellularLocation>
</comment>
<dbReference type="Pfam" id="PF12698">
    <property type="entry name" value="ABC2_membrane_3"/>
    <property type="match status" value="1"/>
</dbReference>
<evidence type="ECO:0000256" key="6">
    <source>
        <dbReference type="ARBA" id="ARBA00023136"/>
    </source>
</evidence>
<dbReference type="PROSITE" id="PS50893">
    <property type="entry name" value="ABC_TRANSPORTER_2"/>
    <property type="match status" value="1"/>
</dbReference>